<dbReference type="Pfam" id="PF04404">
    <property type="entry name" value="ERF"/>
    <property type="match status" value="1"/>
</dbReference>
<feature type="region of interest" description="Disordered" evidence="1">
    <location>
        <begin position="137"/>
        <end position="159"/>
    </location>
</feature>
<evidence type="ECO:0008006" key="4">
    <source>
        <dbReference type="Google" id="ProtNLM"/>
    </source>
</evidence>
<feature type="region of interest" description="Disordered" evidence="1">
    <location>
        <begin position="216"/>
        <end position="241"/>
    </location>
</feature>
<name>A0A6G8AYN8_9LACO</name>
<keyword evidence="3" id="KW-1185">Reference proteome</keyword>
<feature type="compositionally biased region" description="Basic and acidic residues" evidence="1">
    <location>
        <begin position="216"/>
        <end position="227"/>
    </location>
</feature>
<evidence type="ECO:0000256" key="1">
    <source>
        <dbReference type="SAM" id="MobiDB-lite"/>
    </source>
</evidence>
<protein>
    <recommendedName>
        <fullName evidence="4">ERF superfamily protein</fullName>
    </recommendedName>
</protein>
<feature type="compositionally biased region" description="Low complexity" evidence="1">
    <location>
        <begin position="137"/>
        <end position="152"/>
    </location>
</feature>
<gene>
    <name evidence="2" type="ORF">G7084_01330</name>
</gene>
<evidence type="ECO:0000313" key="2">
    <source>
        <dbReference type="EMBL" id="QIL50079.1"/>
    </source>
</evidence>
<sequence>MAEYKTIYEALGATQENIEQPKKTAENPMFKSGYVNLDGVVAAINNAKKKAGAKFFWTNTVRDGLMYTTIYGYGETLELSGSRVAENLGNRGTNAAQAEGSALTYARRYSLSMAFGIAADVDDDGNAVQVQQQVPQYNQNNNQGNYSNNKQNAPKKPTEREIKIKKVPSMIKKAVDEYEASPEQVAKWKAMDPEQAYANMELYVTTYQQSKITELEAKEAEQSKEVADNSNPSDVFEHKVE</sequence>
<dbReference type="InterPro" id="IPR007499">
    <property type="entry name" value="ERF_bacteria_virus"/>
</dbReference>
<dbReference type="EMBL" id="CP049888">
    <property type="protein sequence ID" value="QIL50079.1"/>
    <property type="molecule type" value="Genomic_DNA"/>
</dbReference>
<reference evidence="2 3" key="1">
    <citation type="submission" date="2020-03" db="EMBL/GenBank/DDBJ databases">
        <title>Weissella sp. nov., isolated from Cybister lewisianus.</title>
        <authorList>
            <person name="Hyun D.-W."/>
            <person name="Bae J.-W."/>
        </authorList>
    </citation>
    <scope>NUCLEOTIDE SEQUENCE [LARGE SCALE GENOMIC DNA]</scope>
    <source>
        <strain evidence="2 3">HDW19</strain>
    </source>
</reference>
<dbReference type="KEGG" id="wco:G7084_01330"/>
<dbReference type="Proteomes" id="UP000500741">
    <property type="component" value="Chromosome"/>
</dbReference>
<evidence type="ECO:0000313" key="3">
    <source>
        <dbReference type="Proteomes" id="UP000500741"/>
    </source>
</evidence>
<accession>A0A6G8AYN8</accession>
<dbReference type="RefSeq" id="WP_166009332.1">
    <property type="nucleotide sequence ID" value="NZ_CP049888.1"/>
</dbReference>
<proteinExistence type="predicted"/>
<dbReference type="AlphaFoldDB" id="A0A6G8AYN8"/>
<organism evidence="2 3">
    <name type="scientific">Weissella coleopterorum</name>
    <dbReference type="NCBI Taxonomy" id="2714949"/>
    <lineage>
        <taxon>Bacteria</taxon>
        <taxon>Bacillati</taxon>
        <taxon>Bacillota</taxon>
        <taxon>Bacilli</taxon>
        <taxon>Lactobacillales</taxon>
        <taxon>Lactobacillaceae</taxon>
        <taxon>Weissella</taxon>
    </lineage>
</organism>